<keyword evidence="3" id="KW-1185">Reference proteome</keyword>
<reference evidence="2 3" key="1">
    <citation type="submission" date="2018-03" db="EMBL/GenBank/DDBJ databases">
        <title>Genomic Encyclopedia of Archaeal and Bacterial Type Strains, Phase II (KMG-II): from individual species to whole genera.</title>
        <authorList>
            <person name="Goeker M."/>
        </authorList>
    </citation>
    <scope>NUCLEOTIDE SEQUENCE [LARGE SCALE GENOMIC DNA]</scope>
    <source>
        <strain evidence="2 3">DSM 100346</strain>
    </source>
</reference>
<dbReference type="Proteomes" id="UP000245880">
    <property type="component" value="Unassembled WGS sequence"/>
</dbReference>
<dbReference type="SUPFAM" id="SSF51735">
    <property type="entry name" value="NAD(P)-binding Rossmann-fold domains"/>
    <property type="match status" value="1"/>
</dbReference>
<feature type="domain" description="CoA-binding" evidence="1">
    <location>
        <begin position="4"/>
        <end position="114"/>
    </location>
</feature>
<dbReference type="InterPro" id="IPR036291">
    <property type="entry name" value="NAD(P)-bd_dom_sf"/>
</dbReference>
<dbReference type="EMBL" id="QGDT01000003">
    <property type="protein sequence ID" value="PWJ58756.1"/>
    <property type="molecule type" value="Genomic_DNA"/>
</dbReference>
<dbReference type="Pfam" id="PF13380">
    <property type="entry name" value="CoA_binding_2"/>
    <property type="match status" value="1"/>
</dbReference>
<organism evidence="2 3">
    <name type="scientific">Dyadobacter jejuensis</name>
    <dbReference type="NCBI Taxonomy" id="1082580"/>
    <lineage>
        <taxon>Bacteria</taxon>
        <taxon>Pseudomonadati</taxon>
        <taxon>Bacteroidota</taxon>
        <taxon>Cytophagia</taxon>
        <taxon>Cytophagales</taxon>
        <taxon>Spirosomataceae</taxon>
        <taxon>Dyadobacter</taxon>
    </lineage>
</organism>
<dbReference type="RefSeq" id="WP_109673694.1">
    <property type="nucleotide sequence ID" value="NZ_QGDT01000003.1"/>
</dbReference>
<comment type="caution">
    <text evidence="2">The sequence shown here is derived from an EMBL/GenBank/DDBJ whole genome shotgun (WGS) entry which is preliminary data.</text>
</comment>
<dbReference type="InterPro" id="IPR003781">
    <property type="entry name" value="CoA-bd"/>
</dbReference>
<dbReference type="Gene3D" id="3.40.50.720">
    <property type="entry name" value="NAD(P)-binding Rossmann-like Domain"/>
    <property type="match status" value="1"/>
</dbReference>
<evidence type="ECO:0000259" key="1">
    <source>
        <dbReference type="Pfam" id="PF13380"/>
    </source>
</evidence>
<evidence type="ECO:0000313" key="3">
    <source>
        <dbReference type="Proteomes" id="UP000245880"/>
    </source>
</evidence>
<sequence>MKPTLIIGATSNPSRYAYVAAQRLKSHAHPIFLIGREKATLFGETIHATKIQFGNVDTVTLYINPSRQLEYYEYIISLNPKRVIFNPGTENKEFQQLLMAKNIVPVEACTLVMLATGQF</sequence>
<gene>
    <name evidence="2" type="ORF">CLV98_103123</name>
</gene>
<accession>A0A316AMF3</accession>
<name>A0A316AMF3_9BACT</name>
<proteinExistence type="predicted"/>
<protein>
    <recommendedName>
        <fullName evidence="1">CoA-binding domain-containing protein</fullName>
    </recommendedName>
</protein>
<dbReference type="AlphaFoldDB" id="A0A316AMF3"/>
<dbReference type="OrthoDB" id="708726at2"/>
<evidence type="ECO:0000313" key="2">
    <source>
        <dbReference type="EMBL" id="PWJ58756.1"/>
    </source>
</evidence>